<dbReference type="Gene3D" id="3.40.50.410">
    <property type="entry name" value="von Willebrand factor, type A domain"/>
    <property type="match status" value="1"/>
</dbReference>
<dbReference type="InParanoid" id="K1PQ39"/>
<dbReference type="GO" id="GO:0046872">
    <property type="term" value="F:metal ion binding"/>
    <property type="evidence" value="ECO:0007669"/>
    <property type="project" value="InterPro"/>
</dbReference>
<dbReference type="SUPFAM" id="SSF159034">
    <property type="entry name" value="Mib/herc2 domain-like"/>
    <property type="match status" value="2"/>
</dbReference>
<dbReference type="Gene3D" id="2.30.30.40">
    <property type="entry name" value="SH3 Domains"/>
    <property type="match status" value="2"/>
</dbReference>
<name>K1PQ39_MAGGI</name>
<proteinExistence type="predicted"/>
<organism evidence="1">
    <name type="scientific">Magallana gigas</name>
    <name type="common">Pacific oyster</name>
    <name type="synonym">Crassostrea gigas</name>
    <dbReference type="NCBI Taxonomy" id="29159"/>
    <lineage>
        <taxon>Eukaryota</taxon>
        <taxon>Metazoa</taxon>
        <taxon>Spiralia</taxon>
        <taxon>Lophotrochozoa</taxon>
        <taxon>Mollusca</taxon>
        <taxon>Bivalvia</taxon>
        <taxon>Autobranchia</taxon>
        <taxon>Pteriomorphia</taxon>
        <taxon>Ostreida</taxon>
        <taxon>Ostreoidea</taxon>
        <taxon>Ostreidae</taxon>
        <taxon>Magallana</taxon>
    </lineage>
</organism>
<accession>K1PQ39</accession>
<dbReference type="EMBL" id="JH817496">
    <property type="protein sequence ID" value="EKC20959.1"/>
    <property type="molecule type" value="Genomic_DNA"/>
</dbReference>
<sequence>MAVGFRESQEFWREQAKFEARVHHELRNQQGKGPYNIFIIDTSSFIEKEGFAQLKEAFTAIIDEYSQHPDIDENVAVIVCGRQTKFLRYYSNQYEDIKHCLDNVEIGGPCPLTAAFILSQGGLGNGTNLECELGDFYVRPRIILISVGRPTDFSIIDVDLCPQMETDETTLDFLSAQSQGGKIVHVSEARQFAKYSKNMITASKLSFTIENDGNDKERIMTSLVCKFPDSEFSQMDLDDIFEICSRKPLYCSYADLLKEIEDEQELYKERDPNMPPLGSRVKRGRDWQWGDQDKYGPGTVIGHSKNGPDWQYGDQDGGAGNIGSVFQVAENGIVHHQYTCLTNLKLRSLTFVSQVHIPSGKWP</sequence>
<evidence type="ECO:0000313" key="1">
    <source>
        <dbReference type="EMBL" id="EKC20959.1"/>
    </source>
</evidence>
<dbReference type="GO" id="GO:0004842">
    <property type="term" value="F:ubiquitin-protein transferase activity"/>
    <property type="evidence" value="ECO:0007669"/>
    <property type="project" value="InterPro"/>
</dbReference>
<protein>
    <submittedName>
        <fullName evidence="1">Uncharacterized protein</fullName>
    </submittedName>
</protein>
<reference evidence="1" key="1">
    <citation type="journal article" date="2012" name="Nature">
        <title>The oyster genome reveals stress adaptation and complexity of shell formation.</title>
        <authorList>
            <person name="Zhang G."/>
            <person name="Fang X."/>
            <person name="Guo X."/>
            <person name="Li L."/>
            <person name="Luo R."/>
            <person name="Xu F."/>
            <person name="Yang P."/>
            <person name="Zhang L."/>
            <person name="Wang X."/>
            <person name="Qi H."/>
            <person name="Xiong Z."/>
            <person name="Que H."/>
            <person name="Xie Y."/>
            <person name="Holland P.W."/>
            <person name="Paps J."/>
            <person name="Zhu Y."/>
            <person name="Wu F."/>
            <person name="Chen Y."/>
            <person name="Wang J."/>
            <person name="Peng C."/>
            <person name="Meng J."/>
            <person name="Yang L."/>
            <person name="Liu J."/>
            <person name="Wen B."/>
            <person name="Zhang N."/>
            <person name="Huang Z."/>
            <person name="Zhu Q."/>
            <person name="Feng Y."/>
            <person name="Mount A."/>
            <person name="Hedgecock D."/>
            <person name="Xu Z."/>
            <person name="Liu Y."/>
            <person name="Domazet-Loso T."/>
            <person name="Du Y."/>
            <person name="Sun X."/>
            <person name="Zhang S."/>
            <person name="Liu B."/>
            <person name="Cheng P."/>
            <person name="Jiang X."/>
            <person name="Li J."/>
            <person name="Fan D."/>
            <person name="Wang W."/>
            <person name="Fu W."/>
            <person name="Wang T."/>
            <person name="Wang B."/>
            <person name="Zhang J."/>
            <person name="Peng Z."/>
            <person name="Li Y."/>
            <person name="Li N."/>
            <person name="Wang J."/>
            <person name="Chen M."/>
            <person name="He Y."/>
            <person name="Tan F."/>
            <person name="Song X."/>
            <person name="Zheng Q."/>
            <person name="Huang R."/>
            <person name="Yang H."/>
            <person name="Du X."/>
            <person name="Chen L."/>
            <person name="Yang M."/>
            <person name="Gaffney P.M."/>
            <person name="Wang S."/>
            <person name="Luo L."/>
            <person name="She Z."/>
            <person name="Ming Y."/>
            <person name="Huang W."/>
            <person name="Zhang S."/>
            <person name="Huang B."/>
            <person name="Zhang Y."/>
            <person name="Qu T."/>
            <person name="Ni P."/>
            <person name="Miao G."/>
            <person name="Wang J."/>
            <person name="Wang Q."/>
            <person name="Steinberg C.E."/>
            <person name="Wang H."/>
            <person name="Li N."/>
            <person name="Qian L."/>
            <person name="Zhang G."/>
            <person name="Li Y."/>
            <person name="Yang H."/>
            <person name="Liu X."/>
            <person name="Wang J."/>
            <person name="Yin Y."/>
            <person name="Wang J."/>
        </authorList>
    </citation>
    <scope>NUCLEOTIDE SEQUENCE [LARGE SCALE GENOMIC DNA]</scope>
    <source>
        <strain evidence="1">05x7-T-G4-1.051#20</strain>
    </source>
</reference>
<dbReference type="HOGENOM" id="CLU_041838_0_0_1"/>
<gene>
    <name evidence="1" type="ORF">CGI_10004998</name>
</gene>
<dbReference type="AlphaFoldDB" id="K1PQ39"/>
<dbReference type="SUPFAM" id="SSF53300">
    <property type="entry name" value="vWA-like"/>
    <property type="match status" value="1"/>
</dbReference>
<dbReference type="InterPro" id="IPR037252">
    <property type="entry name" value="Mib_Herc2_sf"/>
</dbReference>
<dbReference type="InterPro" id="IPR036465">
    <property type="entry name" value="vWFA_dom_sf"/>
</dbReference>